<name>A0ABD5JD44_9ACTN</name>
<protein>
    <submittedName>
        <fullName evidence="1">Zinc-binding dehydrogenase</fullName>
    </submittedName>
</protein>
<reference evidence="1 2" key="1">
    <citation type="submission" date="2023-11" db="EMBL/GenBank/DDBJ databases">
        <title>30 novel species of actinomycetes from the DSMZ collection.</title>
        <authorList>
            <person name="Nouioui I."/>
        </authorList>
    </citation>
    <scope>NUCLEOTIDE SEQUENCE [LARGE SCALE GENOMIC DNA]</scope>
    <source>
        <strain evidence="1 2">DSM 41602</strain>
    </source>
</reference>
<dbReference type="Gene3D" id="3.90.180.10">
    <property type="entry name" value="Medium-chain alcohol dehydrogenases, catalytic domain"/>
    <property type="match status" value="1"/>
</dbReference>
<evidence type="ECO:0000313" key="2">
    <source>
        <dbReference type="Proteomes" id="UP001354649"/>
    </source>
</evidence>
<dbReference type="RefSeq" id="WP_250846217.1">
    <property type="nucleotide sequence ID" value="NZ_JBEYSQ010000006.1"/>
</dbReference>
<sequence length="44" mass="4622">MEAAAKGEPRVQVEAPPLERVAEAHRRIEAGATTGKLVLDVAAL</sequence>
<comment type="caution">
    <text evidence="1">The sequence shown here is derived from an EMBL/GenBank/DDBJ whole genome shotgun (WGS) entry which is preliminary data.</text>
</comment>
<organism evidence="1 2">
    <name type="scientific">Streptomyces antimycoticus</name>
    <dbReference type="NCBI Taxonomy" id="68175"/>
    <lineage>
        <taxon>Bacteria</taxon>
        <taxon>Bacillati</taxon>
        <taxon>Actinomycetota</taxon>
        <taxon>Actinomycetes</taxon>
        <taxon>Kitasatosporales</taxon>
        <taxon>Streptomycetaceae</taxon>
        <taxon>Streptomyces</taxon>
        <taxon>Streptomyces violaceusniger group</taxon>
    </lineage>
</organism>
<evidence type="ECO:0000313" key="1">
    <source>
        <dbReference type="EMBL" id="MEE4585859.1"/>
    </source>
</evidence>
<proteinExistence type="predicted"/>
<gene>
    <name evidence="1" type="ORF">V2K49_22285</name>
</gene>
<dbReference type="Proteomes" id="UP001354649">
    <property type="component" value="Unassembled WGS sequence"/>
</dbReference>
<dbReference type="EMBL" id="JAZBJQ010000015">
    <property type="protein sequence ID" value="MEE4585859.1"/>
    <property type="molecule type" value="Genomic_DNA"/>
</dbReference>
<dbReference type="AlphaFoldDB" id="A0ABD5JD44"/>
<accession>A0ABD5JD44</accession>
<dbReference type="Pfam" id="PF13602">
    <property type="entry name" value="ADH_zinc_N_2"/>
    <property type="match status" value="1"/>
</dbReference>